<protein>
    <recommendedName>
        <fullName evidence="1">non-specific serine/threonine protein kinase</fullName>
        <ecNumber evidence="1">2.7.11.1</ecNumber>
    </recommendedName>
</protein>
<keyword evidence="5" id="KW-0677">Repeat</keyword>
<dbReference type="InterPro" id="IPR020859">
    <property type="entry name" value="ROC"/>
</dbReference>
<dbReference type="Pfam" id="PF13855">
    <property type="entry name" value="LRR_8"/>
    <property type="match status" value="1"/>
</dbReference>
<dbReference type="EMBL" id="BLAF01000048">
    <property type="protein sequence ID" value="GES24104.1"/>
    <property type="molecule type" value="Genomic_DNA"/>
</dbReference>
<evidence type="ECO:0000256" key="3">
    <source>
        <dbReference type="ARBA" id="ARBA00022614"/>
    </source>
</evidence>
<feature type="domain" description="Roc" evidence="12">
    <location>
        <begin position="331"/>
        <end position="505"/>
    </location>
</feature>
<dbReference type="InterPro" id="IPR032171">
    <property type="entry name" value="COR-A"/>
</dbReference>
<keyword evidence="7" id="KW-0418">Kinase</keyword>
<dbReference type="EC" id="2.7.11.1" evidence="1"/>
<dbReference type="RefSeq" id="WP_170321800.1">
    <property type="nucleotide sequence ID" value="NZ_BAAAHM010000005.1"/>
</dbReference>
<dbReference type="SMART" id="SM00365">
    <property type="entry name" value="LRR_SD22"/>
    <property type="match status" value="5"/>
</dbReference>
<dbReference type="InterPro" id="IPR032675">
    <property type="entry name" value="LRR_dom_sf"/>
</dbReference>
<dbReference type="Pfam" id="PF16095">
    <property type="entry name" value="COR-A"/>
    <property type="match status" value="1"/>
</dbReference>
<dbReference type="GO" id="GO:0005524">
    <property type="term" value="F:ATP binding"/>
    <property type="evidence" value="ECO:0007669"/>
    <property type="project" value="UniProtKB-KW"/>
</dbReference>
<evidence type="ECO:0000256" key="10">
    <source>
        <dbReference type="ARBA" id="ARBA00047899"/>
    </source>
</evidence>
<comment type="caution">
    <text evidence="13">The sequence shown here is derived from an EMBL/GenBank/DDBJ whole genome shotgun (WGS) entry which is preliminary data.</text>
</comment>
<sequence>MTEEIEELNRRIEQAGREQSTDLDLSGLGIRYLPESVGNLTNLTKLDLRGNQVTVLPDWLGNLTNLITLNLNNNQLTVLPDWLGNLRELAILDLGGNQLTVLPESLGNLTNLTTLALHGNQLTVLPDWIGNLTSLLGLYLRGNQLTVLPDWLGGLTSLTALDLGDNQLTVLPESLGNLTNLSVVYLYSNQLTVLPDWLGNLTGLTTLAFFGNRLMVIPDWLGNLTELTTLYLSGMQLTALPDWLGNLTNLDILYLNGNQLTVLPDWLANLTNLVRLDLDHTQLTVLPDWLGALPKLTTLDINGNQLVSPPPEICAAGGGSALAFLRALQGGSAEQWLSKMLVVGEAAVGKTSVAKALCGLPYDPREPQTHGVHLDPLDLPHPSHIDQPGPGMRLNVWDFGGQLEYRATQRFYLTDRSLFVLVWNSRRGWRSGGQVEAWMQTIVNAAPNSPVLIVATHCAESVADLDEADLRRRYPCIAGIFRVDCGDGTGIDALREEVARQAAALPLMGQRWPTTWMAAAEKLTSQPGRWIGTQQADQIMDDCGVHDETERKVLRAALHDRGEILHFAHDPQLRETIVLQPAWVDGMITRVLDSQQIADRAGLLSRTHRAELWRDLADPGLAEMLTAMMERFDLAYRVDSPDHEDAALVVERLPAGAPERLPDEWDRILDVPGTSEVRLTYRLSSRQAGIPSWLIAREHRFTTGVAWARGVLLRHHDHAARATDGDGIRSMALLIDDDAAQPTIHLTVRGTAPYTFYSILDEAFTGILAERYPGLLVRRFIPCGCAELPAVCGHEFDYAMVLRALERGAHLQCGESFTMVDPRTLLLGLRPLRLESALAGINDSLGQISDATSRIERSQLHVLDSVRDLLRHRGEQAAQCPSIFTITKTRTLTYELRLFCEQPDGPHPLDDNAGVYELKRLPQWLRPYAPYLRFILSGIRRAVPLAGPVLSGMFGVVLTEEDKSRLELSCKLLDNLTDLPEDDSFALHERRAIGRDGAGHPDAERVTANFTQLREALLELDPTAEWGGLRERELPENRGIVYLCHQHRQALRYPART</sequence>
<evidence type="ECO:0000256" key="8">
    <source>
        <dbReference type="ARBA" id="ARBA00022840"/>
    </source>
</evidence>
<keyword evidence="14" id="KW-1185">Reference proteome</keyword>
<dbReference type="SMART" id="SM00369">
    <property type="entry name" value="LRR_TYP"/>
    <property type="match status" value="11"/>
</dbReference>
<dbReference type="InterPro" id="IPR001611">
    <property type="entry name" value="Leu-rich_rpt"/>
</dbReference>
<dbReference type="Gene3D" id="3.40.50.300">
    <property type="entry name" value="P-loop containing nucleotide triphosphate hydrolases"/>
    <property type="match status" value="1"/>
</dbReference>
<dbReference type="SUPFAM" id="SSF52540">
    <property type="entry name" value="P-loop containing nucleoside triphosphate hydrolases"/>
    <property type="match status" value="1"/>
</dbReference>
<evidence type="ECO:0000256" key="11">
    <source>
        <dbReference type="ARBA" id="ARBA00048679"/>
    </source>
</evidence>
<dbReference type="Pfam" id="PF25497">
    <property type="entry name" value="COR-B"/>
    <property type="match status" value="1"/>
</dbReference>
<dbReference type="InterPro" id="IPR036388">
    <property type="entry name" value="WH-like_DNA-bd_sf"/>
</dbReference>
<dbReference type="InterPro" id="IPR003591">
    <property type="entry name" value="Leu-rich_rpt_typical-subtyp"/>
</dbReference>
<gene>
    <name evidence="13" type="ORF">Aple_070030</name>
</gene>
<evidence type="ECO:0000256" key="7">
    <source>
        <dbReference type="ARBA" id="ARBA00022777"/>
    </source>
</evidence>
<evidence type="ECO:0000259" key="12">
    <source>
        <dbReference type="PROSITE" id="PS51424"/>
    </source>
</evidence>
<keyword evidence="4" id="KW-0808">Transferase</keyword>
<keyword evidence="9" id="KW-0342">GTP-binding</keyword>
<dbReference type="Proteomes" id="UP000377595">
    <property type="component" value="Unassembled WGS sequence"/>
</dbReference>
<dbReference type="GO" id="GO:0009274">
    <property type="term" value="C:peptidoglycan-based cell wall"/>
    <property type="evidence" value="ECO:0007669"/>
    <property type="project" value="UniProtKB-ARBA"/>
</dbReference>
<dbReference type="Gene3D" id="3.80.10.10">
    <property type="entry name" value="Ribonuclease Inhibitor"/>
    <property type="match status" value="3"/>
</dbReference>
<dbReference type="PANTHER" id="PTHR48051:SF54">
    <property type="entry name" value="LEUCINE-RICH REPEAT-CONTAINING PROTEIN"/>
    <property type="match status" value="1"/>
</dbReference>
<keyword evidence="6" id="KW-0547">Nucleotide-binding</keyword>
<evidence type="ECO:0000256" key="6">
    <source>
        <dbReference type="ARBA" id="ARBA00022741"/>
    </source>
</evidence>
<dbReference type="Pfam" id="PF00560">
    <property type="entry name" value="LRR_1"/>
    <property type="match status" value="1"/>
</dbReference>
<reference evidence="13 14" key="1">
    <citation type="submission" date="2019-10" db="EMBL/GenBank/DDBJ databases">
        <title>Whole genome shotgun sequence of Acrocarpospora pleiomorpha NBRC 16267.</title>
        <authorList>
            <person name="Ichikawa N."/>
            <person name="Kimura A."/>
            <person name="Kitahashi Y."/>
            <person name="Komaki H."/>
            <person name="Oguchi A."/>
        </authorList>
    </citation>
    <scope>NUCLEOTIDE SEQUENCE [LARGE SCALE GENOMIC DNA]</scope>
    <source>
        <strain evidence="13 14">NBRC 16267</strain>
    </source>
</reference>
<dbReference type="Pfam" id="PF08477">
    <property type="entry name" value="Roc"/>
    <property type="match status" value="1"/>
</dbReference>
<dbReference type="InterPro" id="IPR055414">
    <property type="entry name" value="LRR_R13L4/SHOC2-like"/>
</dbReference>
<dbReference type="GO" id="GO:0005737">
    <property type="term" value="C:cytoplasm"/>
    <property type="evidence" value="ECO:0007669"/>
    <property type="project" value="TreeGrafter"/>
</dbReference>
<dbReference type="InterPro" id="IPR027417">
    <property type="entry name" value="P-loop_NTPase"/>
</dbReference>
<dbReference type="AlphaFoldDB" id="A0A5M3XS85"/>
<proteinExistence type="predicted"/>
<name>A0A5M3XS85_9ACTN</name>
<dbReference type="SUPFAM" id="SSF52058">
    <property type="entry name" value="L domain-like"/>
    <property type="match status" value="1"/>
</dbReference>
<keyword evidence="3" id="KW-0433">Leucine-rich repeat</keyword>
<dbReference type="PRINTS" id="PR00449">
    <property type="entry name" value="RASTRNSFRMNG"/>
</dbReference>
<evidence type="ECO:0000256" key="9">
    <source>
        <dbReference type="ARBA" id="ARBA00023134"/>
    </source>
</evidence>
<dbReference type="PROSITE" id="PS51424">
    <property type="entry name" value="ROC"/>
    <property type="match status" value="1"/>
</dbReference>
<keyword evidence="2" id="KW-0723">Serine/threonine-protein kinase</keyword>
<dbReference type="InterPro" id="IPR057263">
    <property type="entry name" value="COR-B"/>
</dbReference>
<evidence type="ECO:0000313" key="14">
    <source>
        <dbReference type="Proteomes" id="UP000377595"/>
    </source>
</evidence>
<keyword evidence="8" id="KW-0067">ATP-binding</keyword>
<dbReference type="Pfam" id="PF23598">
    <property type="entry name" value="LRR_14"/>
    <property type="match status" value="1"/>
</dbReference>
<dbReference type="Gene3D" id="1.10.10.10">
    <property type="entry name" value="Winged helix-like DNA-binding domain superfamily/Winged helix DNA-binding domain"/>
    <property type="match status" value="1"/>
</dbReference>
<comment type="catalytic activity">
    <reaction evidence="10">
        <text>L-threonyl-[protein] + ATP = O-phospho-L-threonyl-[protein] + ADP + H(+)</text>
        <dbReference type="Rhea" id="RHEA:46608"/>
        <dbReference type="Rhea" id="RHEA-COMP:11060"/>
        <dbReference type="Rhea" id="RHEA-COMP:11605"/>
        <dbReference type="ChEBI" id="CHEBI:15378"/>
        <dbReference type="ChEBI" id="CHEBI:30013"/>
        <dbReference type="ChEBI" id="CHEBI:30616"/>
        <dbReference type="ChEBI" id="CHEBI:61977"/>
        <dbReference type="ChEBI" id="CHEBI:456216"/>
        <dbReference type="EC" id="2.7.11.1"/>
    </reaction>
</comment>
<comment type="catalytic activity">
    <reaction evidence="11">
        <text>L-seryl-[protein] + ATP = O-phospho-L-seryl-[protein] + ADP + H(+)</text>
        <dbReference type="Rhea" id="RHEA:17989"/>
        <dbReference type="Rhea" id="RHEA-COMP:9863"/>
        <dbReference type="Rhea" id="RHEA-COMP:11604"/>
        <dbReference type="ChEBI" id="CHEBI:15378"/>
        <dbReference type="ChEBI" id="CHEBI:29999"/>
        <dbReference type="ChEBI" id="CHEBI:30616"/>
        <dbReference type="ChEBI" id="CHEBI:83421"/>
        <dbReference type="ChEBI" id="CHEBI:456216"/>
        <dbReference type="EC" id="2.7.11.1"/>
    </reaction>
</comment>
<dbReference type="InterPro" id="IPR050216">
    <property type="entry name" value="LRR_domain-containing"/>
</dbReference>
<dbReference type="PROSITE" id="PS51450">
    <property type="entry name" value="LRR"/>
    <property type="match status" value="4"/>
</dbReference>
<dbReference type="PANTHER" id="PTHR48051">
    <property type="match status" value="1"/>
</dbReference>
<evidence type="ECO:0000256" key="5">
    <source>
        <dbReference type="ARBA" id="ARBA00022737"/>
    </source>
</evidence>
<dbReference type="SMART" id="SM00364">
    <property type="entry name" value="LRR_BAC"/>
    <property type="match status" value="10"/>
</dbReference>
<evidence type="ECO:0000256" key="2">
    <source>
        <dbReference type="ARBA" id="ARBA00022527"/>
    </source>
</evidence>
<dbReference type="FunFam" id="3.80.10.10:FF:001164">
    <property type="entry name" value="GH01279p"/>
    <property type="match status" value="1"/>
</dbReference>
<organism evidence="13 14">
    <name type="scientific">Acrocarpospora pleiomorpha</name>
    <dbReference type="NCBI Taxonomy" id="90975"/>
    <lineage>
        <taxon>Bacteria</taxon>
        <taxon>Bacillati</taxon>
        <taxon>Actinomycetota</taxon>
        <taxon>Actinomycetes</taxon>
        <taxon>Streptosporangiales</taxon>
        <taxon>Streptosporangiaceae</taxon>
        <taxon>Acrocarpospora</taxon>
    </lineage>
</organism>
<dbReference type="Gene3D" id="3.30.310.200">
    <property type="match status" value="1"/>
</dbReference>
<accession>A0A5M3XS85</accession>
<dbReference type="GO" id="GO:0004674">
    <property type="term" value="F:protein serine/threonine kinase activity"/>
    <property type="evidence" value="ECO:0007669"/>
    <property type="project" value="UniProtKB-KW"/>
</dbReference>
<evidence type="ECO:0000313" key="13">
    <source>
        <dbReference type="EMBL" id="GES24104.1"/>
    </source>
</evidence>
<evidence type="ECO:0000256" key="1">
    <source>
        <dbReference type="ARBA" id="ARBA00012513"/>
    </source>
</evidence>
<evidence type="ECO:0000256" key="4">
    <source>
        <dbReference type="ARBA" id="ARBA00022679"/>
    </source>
</evidence>